<evidence type="ECO:0000259" key="8">
    <source>
        <dbReference type="Pfam" id="PF23914"/>
    </source>
</evidence>
<evidence type="ECO:0000256" key="6">
    <source>
        <dbReference type="SAM" id="Phobius"/>
    </source>
</evidence>
<dbReference type="SMART" id="SM00028">
    <property type="entry name" value="TPR"/>
    <property type="match status" value="2"/>
</dbReference>
<dbReference type="InterPro" id="IPR056412">
    <property type="entry name" value="Ig_CycH"/>
</dbReference>
<feature type="domain" description="Cytochrome c-type biogenesis protein H Ig-like" evidence="7">
    <location>
        <begin position="300"/>
        <end position="408"/>
    </location>
</feature>
<dbReference type="NCBIfam" id="TIGR03142">
    <property type="entry name" value="cytochro_ccmI"/>
    <property type="match status" value="1"/>
</dbReference>
<dbReference type="SUPFAM" id="SSF48452">
    <property type="entry name" value="TPR-like"/>
    <property type="match status" value="1"/>
</dbReference>
<dbReference type="GO" id="GO:0030313">
    <property type="term" value="C:cell envelope"/>
    <property type="evidence" value="ECO:0007669"/>
    <property type="project" value="UniProtKB-SubCell"/>
</dbReference>
<dbReference type="STRING" id="442341.SAMN04487959_105100"/>
<keyword evidence="3" id="KW-0201">Cytochrome c-type biogenesis</keyword>
<dbReference type="PROSITE" id="PS50005">
    <property type="entry name" value="TPR"/>
    <property type="match status" value="1"/>
</dbReference>
<dbReference type="EMBL" id="FOPY01000005">
    <property type="protein sequence ID" value="SFH52678.1"/>
    <property type="molecule type" value="Genomic_DNA"/>
</dbReference>
<feature type="domain" description="Cytochrome c-type biogenesis protein H TPR" evidence="8">
    <location>
        <begin position="157"/>
        <end position="268"/>
    </location>
</feature>
<evidence type="ECO:0000256" key="4">
    <source>
        <dbReference type="ARBA" id="ARBA00022803"/>
    </source>
</evidence>
<reference evidence="9 10" key="1">
    <citation type="submission" date="2016-10" db="EMBL/GenBank/DDBJ databases">
        <authorList>
            <person name="de Groot N.N."/>
        </authorList>
    </citation>
    <scope>NUCLEOTIDE SEQUENCE [LARGE SCALE GENOMIC DNA]</scope>
    <source>
        <strain evidence="9 10">CGMCC 1.6848</strain>
    </source>
</reference>
<dbReference type="GO" id="GO:0005886">
    <property type="term" value="C:plasma membrane"/>
    <property type="evidence" value="ECO:0007669"/>
    <property type="project" value="TreeGrafter"/>
</dbReference>
<dbReference type="InterPro" id="IPR056413">
    <property type="entry name" value="TPR_CcmH_CycH"/>
</dbReference>
<dbReference type="Gene3D" id="1.25.40.10">
    <property type="entry name" value="Tetratricopeptide repeat domain"/>
    <property type="match status" value="1"/>
</dbReference>
<dbReference type="PANTHER" id="PTHR47870">
    <property type="entry name" value="CYTOCHROME C-TYPE BIOGENESIS PROTEIN CCMH"/>
    <property type="match status" value="1"/>
</dbReference>
<dbReference type="InterPro" id="IPR017560">
    <property type="entry name" value="Cyt_c_biogenesis_CcmI"/>
</dbReference>
<name>A0A1I3AR98_9GAMM</name>
<keyword evidence="6" id="KW-0812">Transmembrane</keyword>
<evidence type="ECO:0000313" key="9">
    <source>
        <dbReference type="EMBL" id="SFH52678.1"/>
    </source>
</evidence>
<dbReference type="AlphaFoldDB" id="A0A1I3AR98"/>
<feature type="transmembrane region" description="Helical" evidence="6">
    <location>
        <begin position="102"/>
        <end position="119"/>
    </location>
</feature>
<evidence type="ECO:0000256" key="2">
    <source>
        <dbReference type="ARBA" id="ARBA00022737"/>
    </source>
</evidence>
<dbReference type="Pfam" id="PF23892">
    <property type="entry name" value="Ig_CycH"/>
    <property type="match status" value="1"/>
</dbReference>
<proteinExistence type="predicted"/>
<dbReference type="Proteomes" id="UP000199040">
    <property type="component" value="Unassembled WGS sequence"/>
</dbReference>
<dbReference type="Pfam" id="PF23914">
    <property type="entry name" value="TPR_CcmH_CycH"/>
    <property type="match status" value="1"/>
</dbReference>
<keyword evidence="4 5" id="KW-0802">TPR repeat</keyword>
<feature type="repeat" description="TPR" evidence="5">
    <location>
        <begin position="163"/>
        <end position="196"/>
    </location>
</feature>
<dbReference type="InterPro" id="IPR011990">
    <property type="entry name" value="TPR-like_helical_dom_sf"/>
</dbReference>
<evidence type="ECO:0000256" key="5">
    <source>
        <dbReference type="PROSITE-ProRule" id="PRU00339"/>
    </source>
</evidence>
<dbReference type="InterPro" id="IPR051263">
    <property type="entry name" value="C-type_cytochrome_biogenesis"/>
</dbReference>
<keyword evidence="10" id="KW-1185">Reference proteome</keyword>
<dbReference type="GO" id="GO:0017004">
    <property type="term" value="P:cytochrome complex assembly"/>
    <property type="evidence" value="ECO:0007669"/>
    <property type="project" value="UniProtKB-KW"/>
</dbReference>
<accession>A0A1I3AR98</accession>
<dbReference type="RefSeq" id="WP_092845180.1">
    <property type="nucleotide sequence ID" value="NZ_FOPY01000005.1"/>
</dbReference>
<dbReference type="PANTHER" id="PTHR47870:SF4">
    <property type="entry name" value="CYTOCHROME C-TYPE BIOGENESIS PROTEIN CYCH"/>
    <property type="match status" value="1"/>
</dbReference>
<gene>
    <name evidence="9" type="ORF">SAMN04487959_105100</name>
</gene>
<evidence type="ECO:0000313" key="10">
    <source>
        <dbReference type="Proteomes" id="UP000199040"/>
    </source>
</evidence>
<sequence>MNLLWIALGLLLLPALWLVVLPLRRAAEVHDAQQAYETEQRDEAQNVAVYRRRLASLEAARERGEIDATRFEESRLELDRSLLEDTEARRHSPLKSPRAGRILVPMLLVALVVTSLVWYQREGAEGDLALFAARQEVANSPDGSLPMLIERFEEQAERQPGNPKVWLSLFPLYRDSGQFEKAIAALEQLIELEGRQVNLLAQLAQMEFFVANRTLTDDVQMLVDEVLEQDPRQPTVLSMLGLEAFDHGRYEEAIDYWRRAIAGMNNPDSAEALRNGIAAAQQRLGIEPEEAGSGNEGPSLNVSVSLAERLRSQVSEGDTVFVVARDVKGELPPLAIERATVSDLPFEVTLDDSDAMAPMASLSKVDEVNLTVRISSSGQAMPQPGDLVGRAGPVTLGDVQGPVNVVIDGIVD</sequence>
<keyword evidence="2" id="KW-0677">Repeat</keyword>
<evidence type="ECO:0000259" key="7">
    <source>
        <dbReference type="Pfam" id="PF23892"/>
    </source>
</evidence>
<protein>
    <submittedName>
        <fullName evidence="9">Cytochrome c-type biogenesis protein CcmH</fullName>
    </submittedName>
</protein>
<evidence type="ECO:0000256" key="1">
    <source>
        <dbReference type="ARBA" id="ARBA00004196"/>
    </source>
</evidence>
<keyword evidence="6" id="KW-1133">Transmembrane helix</keyword>
<evidence type="ECO:0000256" key="3">
    <source>
        <dbReference type="ARBA" id="ARBA00022748"/>
    </source>
</evidence>
<organism evidence="9 10">
    <name type="scientific">Modicisalibacter xianhensis</name>
    <dbReference type="NCBI Taxonomy" id="442341"/>
    <lineage>
        <taxon>Bacteria</taxon>
        <taxon>Pseudomonadati</taxon>
        <taxon>Pseudomonadota</taxon>
        <taxon>Gammaproteobacteria</taxon>
        <taxon>Oceanospirillales</taxon>
        <taxon>Halomonadaceae</taxon>
        <taxon>Modicisalibacter</taxon>
    </lineage>
</organism>
<comment type="subcellular location">
    <subcellularLocation>
        <location evidence="1">Cell envelope</location>
    </subcellularLocation>
</comment>
<keyword evidence="6" id="KW-0472">Membrane</keyword>
<dbReference type="InterPro" id="IPR019734">
    <property type="entry name" value="TPR_rpt"/>
</dbReference>